<sequence length="165" mass="18585">MKIRWVVVGLLCVVATITTTWYWKNKMKEPTISLNCQSQGKFIFNERPDSPIFQGTYTLIFDNNGSGTISLAGMLTMGTSHYRVLRTAIMQYQTIDVENGWFNLSHTGDAIQDYDNAPKDVIDTYLLRGTDGKTKRVFRAMPLNDHAYLVGNAYSPVMVCSKVNG</sequence>
<evidence type="ECO:0000313" key="3">
    <source>
        <dbReference type="Proteomes" id="UP000226420"/>
    </source>
</evidence>
<dbReference type="Proteomes" id="UP000226420">
    <property type="component" value="Unassembled WGS sequence"/>
</dbReference>
<organism evidence="2 3">
    <name type="scientific">Pragia fontium DSM 5563 = ATCC 49100</name>
    <dbReference type="NCBI Taxonomy" id="1122977"/>
    <lineage>
        <taxon>Bacteria</taxon>
        <taxon>Pseudomonadati</taxon>
        <taxon>Pseudomonadota</taxon>
        <taxon>Gammaproteobacteria</taxon>
        <taxon>Enterobacterales</taxon>
        <taxon>Budviciaceae</taxon>
        <taxon>Pragia</taxon>
    </lineage>
</organism>
<comment type="caution">
    <text evidence="2">The sequence shown here is derived from an EMBL/GenBank/DDBJ whole genome shotgun (WGS) entry which is preliminary data.</text>
</comment>
<dbReference type="AlphaFoldDB" id="A0AAJ4W990"/>
<evidence type="ECO:0000256" key="1">
    <source>
        <dbReference type="SAM" id="Phobius"/>
    </source>
</evidence>
<keyword evidence="1" id="KW-0812">Transmembrane</keyword>
<protein>
    <submittedName>
        <fullName evidence="2">FidL-like putative membrane protein</fullName>
    </submittedName>
</protein>
<dbReference type="InterPro" id="IPR031854">
    <property type="entry name" value="FidL-like"/>
</dbReference>
<feature type="transmembrane region" description="Helical" evidence="1">
    <location>
        <begin position="6"/>
        <end position="23"/>
    </location>
</feature>
<dbReference type="Pfam" id="PF15941">
    <property type="entry name" value="FidL_like"/>
    <property type="match status" value="1"/>
</dbReference>
<dbReference type="EMBL" id="FOLW01000002">
    <property type="protein sequence ID" value="SFC45361.1"/>
    <property type="molecule type" value="Genomic_DNA"/>
</dbReference>
<name>A0AAJ4W990_9GAMM</name>
<proteinExistence type="predicted"/>
<accession>A0AAJ4W990</accession>
<keyword evidence="1" id="KW-1133">Transmembrane helix</keyword>
<gene>
    <name evidence="2" type="ORF">SAMN02745723_102395</name>
</gene>
<evidence type="ECO:0000313" key="2">
    <source>
        <dbReference type="EMBL" id="SFC45361.1"/>
    </source>
</evidence>
<reference evidence="2 3" key="1">
    <citation type="submission" date="2016-10" db="EMBL/GenBank/DDBJ databases">
        <authorList>
            <person name="Varghese N."/>
            <person name="Submissions S."/>
        </authorList>
    </citation>
    <scope>NUCLEOTIDE SEQUENCE [LARGE SCALE GENOMIC DNA]</scope>
    <source>
        <strain evidence="2 3">DSM 5563</strain>
    </source>
</reference>
<keyword evidence="1" id="KW-0472">Membrane</keyword>